<dbReference type="EMBL" id="SMMG02000005">
    <property type="protein sequence ID" value="KAA3473723.1"/>
    <property type="molecule type" value="Genomic_DNA"/>
</dbReference>
<keyword evidence="2" id="KW-1185">Reference proteome</keyword>
<accession>A0A5B6VXA4</accession>
<evidence type="ECO:0000313" key="1">
    <source>
        <dbReference type="EMBL" id="KAA3473723.1"/>
    </source>
</evidence>
<proteinExistence type="predicted"/>
<protein>
    <submittedName>
        <fullName evidence="1">Uncharacterized protein</fullName>
    </submittedName>
</protein>
<gene>
    <name evidence="1" type="ORF">EPI10_024082</name>
</gene>
<dbReference type="Proteomes" id="UP000325315">
    <property type="component" value="Unassembled WGS sequence"/>
</dbReference>
<name>A0A5B6VXA4_9ROSI</name>
<dbReference type="AlphaFoldDB" id="A0A5B6VXA4"/>
<reference evidence="2" key="1">
    <citation type="journal article" date="2019" name="Plant Biotechnol. J.">
        <title>Genome sequencing of the Australian wild diploid species Gossypium australe highlights disease resistance and delayed gland morphogenesis.</title>
        <authorList>
            <person name="Cai Y."/>
            <person name="Cai X."/>
            <person name="Wang Q."/>
            <person name="Wang P."/>
            <person name="Zhang Y."/>
            <person name="Cai C."/>
            <person name="Xu Y."/>
            <person name="Wang K."/>
            <person name="Zhou Z."/>
            <person name="Wang C."/>
            <person name="Geng S."/>
            <person name="Li B."/>
            <person name="Dong Q."/>
            <person name="Hou Y."/>
            <person name="Wang H."/>
            <person name="Ai P."/>
            <person name="Liu Z."/>
            <person name="Yi F."/>
            <person name="Sun M."/>
            <person name="An G."/>
            <person name="Cheng J."/>
            <person name="Zhang Y."/>
            <person name="Shi Q."/>
            <person name="Xie Y."/>
            <person name="Shi X."/>
            <person name="Chang Y."/>
            <person name="Huang F."/>
            <person name="Chen Y."/>
            <person name="Hong S."/>
            <person name="Mi L."/>
            <person name="Sun Q."/>
            <person name="Zhang L."/>
            <person name="Zhou B."/>
            <person name="Peng R."/>
            <person name="Zhang X."/>
            <person name="Liu F."/>
        </authorList>
    </citation>
    <scope>NUCLEOTIDE SEQUENCE [LARGE SCALE GENOMIC DNA]</scope>
    <source>
        <strain evidence="2">cv. PA1801</strain>
    </source>
</reference>
<organism evidence="1 2">
    <name type="scientific">Gossypium australe</name>
    <dbReference type="NCBI Taxonomy" id="47621"/>
    <lineage>
        <taxon>Eukaryota</taxon>
        <taxon>Viridiplantae</taxon>
        <taxon>Streptophyta</taxon>
        <taxon>Embryophyta</taxon>
        <taxon>Tracheophyta</taxon>
        <taxon>Spermatophyta</taxon>
        <taxon>Magnoliopsida</taxon>
        <taxon>eudicotyledons</taxon>
        <taxon>Gunneridae</taxon>
        <taxon>Pentapetalae</taxon>
        <taxon>rosids</taxon>
        <taxon>malvids</taxon>
        <taxon>Malvales</taxon>
        <taxon>Malvaceae</taxon>
        <taxon>Malvoideae</taxon>
        <taxon>Gossypium</taxon>
    </lineage>
</organism>
<evidence type="ECO:0000313" key="2">
    <source>
        <dbReference type="Proteomes" id="UP000325315"/>
    </source>
</evidence>
<comment type="caution">
    <text evidence="1">The sequence shown here is derived from an EMBL/GenBank/DDBJ whole genome shotgun (WGS) entry which is preliminary data.</text>
</comment>
<sequence>MTDVGLMSGGGSVFVPTGTSVLVTHRDYGHQRFGTSRGLAPHSDLSLWLTPPWQTRFGHRAGFGLLQNWYQSQHGPSLRQLSAQGVVTPVRMSRSGSGRAWYLSSPRDSPPLRRYPTWCVASVHPNSEGSVVW</sequence>